<protein>
    <submittedName>
        <fullName evidence="2">Uncharacterized protein</fullName>
    </submittedName>
</protein>
<reference evidence="2" key="1">
    <citation type="submission" date="2023-10" db="EMBL/GenBank/DDBJ databases">
        <authorList>
            <person name="Noh H."/>
        </authorList>
    </citation>
    <scope>NUCLEOTIDE SEQUENCE</scope>
    <source>
        <strain evidence="2">DUCC4014</strain>
    </source>
</reference>
<feature type="compositionally biased region" description="Low complexity" evidence="1">
    <location>
        <begin position="43"/>
        <end position="83"/>
    </location>
</feature>
<feature type="region of interest" description="Disordered" evidence="1">
    <location>
        <begin position="1"/>
        <end position="125"/>
    </location>
</feature>
<organism evidence="2 3">
    <name type="scientific">Vanrija pseudolonga</name>
    <dbReference type="NCBI Taxonomy" id="143232"/>
    <lineage>
        <taxon>Eukaryota</taxon>
        <taxon>Fungi</taxon>
        <taxon>Dikarya</taxon>
        <taxon>Basidiomycota</taxon>
        <taxon>Agaricomycotina</taxon>
        <taxon>Tremellomycetes</taxon>
        <taxon>Trichosporonales</taxon>
        <taxon>Trichosporonaceae</taxon>
        <taxon>Vanrija</taxon>
    </lineage>
</organism>
<feature type="compositionally biased region" description="Basic and acidic residues" evidence="1">
    <location>
        <begin position="24"/>
        <end position="41"/>
    </location>
</feature>
<evidence type="ECO:0000313" key="3">
    <source>
        <dbReference type="Proteomes" id="UP000827549"/>
    </source>
</evidence>
<dbReference type="EMBL" id="CP086718">
    <property type="protein sequence ID" value="WOO83561.1"/>
    <property type="molecule type" value="Genomic_DNA"/>
</dbReference>
<keyword evidence="3" id="KW-1185">Reference proteome</keyword>
<accession>A0AAF1BJK3</accession>
<sequence length="216" mass="22257">MGNCLSRPPPEPVVEAAPPVIPELRLDLPRRWPTLLRRDDEPSSSGGSASSADVTTPADASATPAPTAAGPSAAALATLAGAPRRPLPRSISAPYGRARTFPRGTRRPLTTTDGTPLPSLPSIEVEPTNWSGLLHSANGGGGGSSHAVDDIGVGAKRRSVSFQTRRTSLAVGPSMSFARSNITNTSSMYSQLSHDDVDGIIDFTTLGRARGVGGGK</sequence>
<evidence type="ECO:0000256" key="1">
    <source>
        <dbReference type="SAM" id="MobiDB-lite"/>
    </source>
</evidence>
<evidence type="ECO:0000313" key="2">
    <source>
        <dbReference type="EMBL" id="WOO83561.1"/>
    </source>
</evidence>
<dbReference type="RefSeq" id="XP_062629587.1">
    <property type="nucleotide sequence ID" value="XM_062773603.1"/>
</dbReference>
<proteinExistence type="predicted"/>
<dbReference type="Proteomes" id="UP000827549">
    <property type="component" value="Chromosome 5"/>
</dbReference>
<dbReference type="GeneID" id="87810253"/>
<name>A0AAF1BJK3_9TREE</name>
<gene>
    <name evidence="2" type="ORF">LOC62_05G007079</name>
</gene>
<dbReference type="AlphaFoldDB" id="A0AAF1BJK3"/>